<evidence type="ECO:0000256" key="1">
    <source>
        <dbReference type="SAM" id="MobiDB-lite"/>
    </source>
</evidence>
<sequence>MASVFSSFRYGYRYLQRQAHEQPVIFYSCVLGLIGPAMVMTIPPIRRKYGYVSPERPPTTYPLPNRARVPVSGYDDE</sequence>
<evidence type="ECO:0000256" key="2">
    <source>
        <dbReference type="SAM" id="Phobius"/>
    </source>
</evidence>
<dbReference type="EMBL" id="BPQB01000037">
    <property type="protein sequence ID" value="GJE94106.1"/>
    <property type="molecule type" value="Genomic_DNA"/>
</dbReference>
<comment type="caution">
    <text evidence="3">The sequence shown here is derived from an EMBL/GenBank/DDBJ whole genome shotgun (WGS) entry which is preliminary data.</text>
</comment>
<dbReference type="OrthoDB" id="2093409at2759"/>
<keyword evidence="2" id="KW-0472">Membrane</keyword>
<evidence type="ECO:0000313" key="4">
    <source>
        <dbReference type="Proteomes" id="UP000703269"/>
    </source>
</evidence>
<dbReference type="CDD" id="cd22903">
    <property type="entry name" value="NI9M"/>
    <property type="match status" value="1"/>
</dbReference>
<evidence type="ECO:0000313" key="3">
    <source>
        <dbReference type="EMBL" id="GJE94106.1"/>
    </source>
</evidence>
<gene>
    <name evidence="3" type="ORF">PsYK624_102740</name>
</gene>
<dbReference type="InterPro" id="IPR039961">
    <property type="entry name" value="Nuo9.5"/>
</dbReference>
<keyword evidence="4" id="KW-1185">Reference proteome</keyword>
<accession>A0A9P3LG17</accession>
<name>A0A9P3LG17_9APHY</name>
<evidence type="ECO:0008006" key="5">
    <source>
        <dbReference type="Google" id="ProtNLM"/>
    </source>
</evidence>
<organism evidence="3 4">
    <name type="scientific">Phanerochaete sordida</name>
    <dbReference type="NCBI Taxonomy" id="48140"/>
    <lineage>
        <taxon>Eukaryota</taxon>
        <taxon>Fungi</taxon>
        <taxon>Dikarya</taxon>
        <taxon>Basidiomycota</taxon>
        <taxon>Agaricomycotina</taxon>
        <taxon>Agaricomycetes</taxon>
        <taxon>Polyporales</taxon>
        <taxon>Phanerochaetaceae</taxon>
        <taxon>Phanerochaete</taxon>
    </lineage>
</organism>
<proteinExistence type="predicted"/>
<feature type="region of interest" description="Disordered" evidence="1">
    <location>
        <begin position="57"/>
        <end position="77"/>
    </location>
</feature>
<reference evidence="3 4" key="1">
    <citation type="submission" date="2021-08" db="EMBL/GenBank/DDBJ databases">
        <title>Draft Genome Sequence of Phanerochaete sordida strain YK-624.</title>
        <authorList>
            <person name="Mori T."/>
            <person name="Dohra H."/>
            <person name="Suzuki T."/>
            <person name="Kawagishi H."/>
            <person name="Hirai H."/>
        </authorList>
    </citation>
    <scope>NUCLEOTIDE SEQUENCE [LARGE SCALE GENOMIC DNA]</scope>
    <source>
        <strain evidence="3 4">YK-624</strain>
    </source>
</reference>
<dbReference type="AlphaFoldDB" id="A0A9P3LG17"/>
<keyword evidence="2" id="KW-1133">Transmembrane helix</keyword>
<feature type="transmembrane region" description="Helical" evidence="2">
    <location>
        <begin position="24"/>
        <end position="42"/>
    </location>
</feature>
<dbReference type="Proteomes" id="UP000703269">
    <property type="component" value="Unassembled WGS sequence"/>
</dbReference>
<protein>
    <recommendedName>
        <fullName evidence="5">NADH-ubiquinone oxidoreductase 9.5 kDa subunit</fullName>
    </recommendedName>
</protein>
<dbReference type="PANTHER" id="PTHR38488:SF1">
    <property type="entry name" value="OXIDOREDUCTASE 9.5 KDA SUBUNIT, PUTATIVE (AFU_ORTHOLOGUE AFUA_5G08980)-RELATED"/>
    <property type="match status" value="1"/>
</dbReference>
<keyword evidence="2" id="KW-0812">Transmembrane</keyword>
<dbReference type="PANTHER" id="PTHR38488">
    <property type="entry name" value="OXIDOREDUCTASE 9.5 KDA SUBUNIT, PUTATIVE (AFU_ORTHOLOGUE AFUA_5G08980)-RELATED"/>
    <property type="match status" value="1"/>
</dbReference>